<evidence type="ECO:0000313" key="2">
    <source>
        <dbReference type="EMBL" id="CAA7020962.1"/>
    </source>
</evidence>
<protein>
    <recommendedName>
        <fullName evidence="1">F-box domain-containing protein</fullName>
    </recommendedName>
</protein>
<feature type="domain" description="F-box" evidence="1">
    <location>
        <begin position="42"/>
        <end position="70"/>
    </location>
</feature>
<sequence length="112" mass="12965">MAFSFDLAVIVQRERRATERRSKVIIKRRRTGICKSHEASQEIPFELVIEILTRLPAKSLMRFKSVSKTLVILHSFPILHQPFHKCSFIAATSILVAWRLRKKCITIIVGFC</sequence>
<dbReference type="OrthoDB" id="1080908at2759"/>
<dbReference type="Proteomes" id="UP000467841">
    <property type="component" value="Unassembled WGS sequence"/>
</dbReference>
<proteinExistence type="predicted"/>
<gene>
    <name evidence="3" type="ORF">MERR_LOCUS44459</name>
    <name evidence="2" type="ORF">MERR_LOCUS8197</name>
</gene>
<dbReference type="EMBL" id="CACVBM020000566">
    <property type="protein sequence ID" value="CAA7020962.1"/>
    <property type="molecule type" value="Genomic_DNA"/>
</dbReference>
<evidence type="ECO:0000313" key="3">
    <source>
        <dbReference type="EMBL" id="CAA7057223.1"/>
    </source>
</evidence>
<dbReference type="Pfam" id="PF00646">
    <property type="entry name" value="F-box"/>
    <property type="match status" value="1"/>
</dbReference>
<keyword evidence="4" id="KW-1185">Reference proteome</keyword>
<dbReference type="EMBL" id="CACVBM020001675">
    <property type="protein sequence ID" value="CAA7057223.1"/>
    <property type="molecule type" value="Genomic_DNA"/>
</dbReference>
<name>A0A6D2I707_9BRAS</name>
<dbReference type="AlphaFoldDB" id="A0A6D2I707"/>
<reference evidence="2 4" key="1">
    <citation type="submission" date="2020-01" db="EMBL/GenBank/DDBJ databases">
        <authorList>
            <person name="Mishra B."/>
        </authorList>
    </citation>
    <scope>NUCLEOTIDE SEQUENCE [LARGE SCALE GENOMIC DNA]</scope>
</reference>
<evidence type="ECO:0000259" key="1">
    <source>
        <dbReference type="Pfam" id="PF00646"/>
    </source>
</evidence>
<accession>A0A6D2I707</accession>
<organism evidence="2 4">
    <name type="scientific">Microthlaspi erraticum</name>
    <dbReference type="NCBI Taxonomy" id="1685480"/>
    <lineage>
        <taxon>Eukaryota</taxon>
        <taxon>Viridiplantae</taxon>
        <taxon>Streptophyta</taxon>
        <taxon>Embryophyta</taxon>
        <taxon>Tracheophyta</taxon>
        <taxon>Spermatophyta</taxon>
        <taxon>Magnoliopsida</taxon>
        <taxon>eudicotyledons</taxon>
        <taxon>Gunneridae</taxon>
        <taxon>Pentapetalae</taxon>
        <taxon>rosids</taxon>
        <taxon>malvids</taxon>
        <taxon>Brassicales</taxon>
        <taxon>Brassicaceae</taxon>
        <taxon>Coluteocarpeae</taxon>
        <taxon>Microthlaspi</taxon>
    </lineage>
</organism>
<dbReference type="SUPFAM" id="SSF81383">
    <property type="entry name" value="F-box domain"/>
    <property type="match status" value="1"/>
</dbReference>
<evidence type="ECO:0000313" key="4">
    <source>
        <dbReference type="Proteomes" id="UP000467841"/>
    </source>
</evidence>
<dbReference type="InterPro" id="IPR001810">
    <property type="entry name" value="F-box_dom"/>
</dbReference>
<dbReference type="InterPro" id="IPR036047">
    <property type="entry name" value="F-box-like_dom_sf"/>
</dbReference>